<sequence>MYVFLCSAVIFGPKMATSLPFDCSLLVFYGIAVPVR</sequence>
<dbReference type="EMBL" id="EAAA01000930">
    <property type="status" value="NOT_ANNOTATED_CDS"/>
    <property type="molecule type" value="Genomic_DNA"/>
</dbReference>
<dbReference type="Ensembl" id="ENSCINT00000036888.1">
    <property type="protein sequence ID" value="ENSCINP00000030544.1"/>
    <property type="gene ID" value="ENSCING00000019020.1"/>
</dbReference>
<protein>
    <submittedName>
        <fullName evidence="1">Uncharacterized protein</fullName>
    </submittedName>
</protein>
<reference evidence="2" key="1">
    <citation type="journal article" date="2002" name="Science">
        <title>The draft genome of Ciona intestinalis: insights into chordate and vertebrate origins.</title>
        <authorList>
            <person name="Dehal P."/>
            <person name="Satou Y."/>
            <person name="Campbell R.K."/>
            <person name="Chapman J."/>
            <person name="Degnan B."/>
            <person name="De Tomaso A."/>
            <person name="Davidson B."/>
            <person name="Di Gregorio A."/>
            <person name="Gelpke M."/>
            <person name="Goodstein D.M."/>
            <person name="Harafuji N."/>
            <person name="Hastings K.E."/>
            <person name="Ho I."/>
            <person name="Hotta K."/>
            <person name="Huang W."/>
            <person name="Kawashima T."/>
            <person name="Lemaire P."/>
            <person name="Martinez D."/>
            <person name="Meinertzhagen I.A."/>
            <person name="Necula S."/>
            <person name="Nonaka M."/>
            <person name="Putnam N."/>
            <person name="Rash S."/>
            <person name="Saiga H."/>
            <person name="Satake M."/>
            <person name="Terry A."/>
            <person name="Yamada L."/>
            <person name="Wang H.G."/>
            <person name="Awazu S."/>
            <person name="Azumi K."/>
            <person name="Boore J."/>
            <person name="Branno M."/>
            <person name="Chin-Bow S."/>
            <person name="DeSantis R."/>
            <person name="Doyle S."/>
            <person name="Francino P."/>
            <person name="Keys D.N."/>
            <person name="Haga S."/>
            <person name="Hayashi H."/>
            <person name="Hino K."/>
            <person name="Imai K.S."/>
            <person name="Inaba K."/>
            <person name="Kano S."/>
            <person name="Kobayashi K."/>
            <person name="Kobayashi M."/>
            <person name="Lee B.I."/>
            <person name="Makabe K.W."/>
            <person name="Manohar C."/>
            <person name="Matassi G."/>
            <person name="Medina M."/>
            <person name="Mochizuki Y."/>
            <person name="Mount S."/>
            <person name="Morishita T."/>
            <person name="Miura S."/>
            <person name="Nakayama A."/>
            <person name="Nishizaka S."/>
            <person name="Nomoto H."/>
            <person name="Ohta F."/>
            <person name="Oishi K."/>
            <person name="Rigoutsos I."/>
            <person name="Sano M."/>
            <person name="Sasaki A."/>
            <person name="Sasakura Y."/>
            <person name="Shoguchi E."/>
            <person name="Shin-i T."/>
            <person name="Spagnuolo A."/>
            <person name="Stainier D."/>
            <person name="Suzuki M.M."/>
            <person name="Tassy O."/>
            <person name="Takatori N."/>
            <person name="Tokuoka M."/>
            <person name="Yagi K."/>
            <person name="Yoshizaki F."/>
            <person name="Wada S."/>
            <person name="Zhang C."/>
            <person name="Hyatt P.D."/>
            <person name="Larimer F."/>
            <person name="Detter C."/>
            <person name="Doggett N."/>
            <person name="Glavina T."/>
            <person name="Hawkins T."/>
            <person name="Richardson P."/>
            <person name="Lucas S."/>
            <person name="Kohara Y."/>
            <person name="Levine M."/>
            <person name="Satoh N."/>
            <person name="Rokhsar D.S."/>
        </authorList>
    </citation>
    <scope>NUCLEOTIDE SEQUENCE [LARGE SCALE GENOMIC DNA]</scope>
</reference>
<dbReference type="HOGENOM" id="CLU_3359368_0_0_1"/>
<dbReference type="InParanoid" id="H2XLL2"/>
<dbReference type="AlphaFoldDB" id="H2XLL2"/>
<proteinExistence type="predicted"/>
<keyword evidence="2" id="KW-1185">Reference proteome</keyword>
<dbReference type="Proteomes" id="UP000008144">
    <property type="component" value="Chromosome 12"/>
</dbReference>
<reference evidence="1" key="4">
    <citation type="submission" date="2025-09" db="UniProtKB">
        <authorList>
            <consortium name="Ensembl"/>
        </authorList>
    </citation>
    <scope>IDENTIFICATION</scope>
</reference>
<reference evidence="1" key="2">
    <citation type="journal article" date="2008" name="Genome Biol.">
        <title>Improved genome assembly and evidence-based global gene model set for the chordate Ciona intestinalis: new insight into intron and operon populations.</title>
        <authorList>
            <person name="Satou Y."/>
            <person name="Mineta K."/>
            <person name="Ogasawara M."/>
            <person name="Sasakura Y."/>
            <person name="Shoguchi E."/>
            <person name="Ueno K."/>
            <person name="Yamada L."/>
            <person name="Matsumoto J."/>
            <person name="Wasserscheid J."/>
            <person name="Dewar K."/>
            <person name="Wiley G.B."/>
            <person name="Macmil S.L."/>
            <person name="Roe B.A."/>
            <person name="Zeller R.W."/>
            <person name="Hastings K.E."/>
            <person name="Lemaire P."/>
            <person name="Lindquist E."/>
            <person name="Endo T."/>
            <person name="Hotta K."/>
            <person name="Inaba K."/>
        </authorList>
    </citation>
    <scope>NUCLEOTIDE SEQUENCE [LARGE SCALE GENOMIC DNA]</scope>
    <source>
        <strain evidence="1">wild type</strain>
    </source>
</reference>
<accession>H2XLL2</accession>
<evidence type="ECO:0000313" key="2">
    <source>
        <dbReference type="Proteomes" id="UP000008144"/>
    </source>
</evidence>
<name>H2XLL2_CIOIN</name>
<evidence type="ECO:0000313" key="1">
    <source>
        <dbReference type="Ensembl" id="ENSCINP00000030544.1"/>
    </source>
</evidence>
<reference evidence="1" key="3">
    <citation type="submission" date="2025-08" db="UniProtKB">
        <authorList>
            <consortium name="Ensembl"/>
        </authorList>
    </citation>
    <scope>IDENTIFICATION</scope>
</reference>
<organism evidence="1 2">
    <name type="scientific">Ciona intestinalis</name>
    <name type="common">Transparent sea squirt</name>
    <name type="synonym">Ascidia intestinalis</name>
    <dbReference type="NCBI Taxonomy" id="7719"/>
    <lineage>
        <taxon>Eukaryota</taxon>
        <taxon>Metazoa</taxon>
        <taxon>Chordata</taxon>
        <taxon>Tunicata</taxon>
        <taxon>Ascidiacea</taxon>
        <taxon>Phlebobranchia</taxon>
        <taxon>Cionidae</taxon>
        <taxon>Ciona</taxon>
    </lineage>
</organism>